<sequence>MGELKLNSSKGVYEYNTKLGQQDKCGRTGSPYCLGKYGGQGGALPGFLGGLARQVEKLQSNDAWGEISGAQHDVVKEMKHRTENKFKWKGIIGCVMEHAMSLKQITASIGGKSVVLWDQGNWNKVLRGHTQENWGNSALGQAMLTAVVCTMRALYGQEKGQEALSADVKDLCSGLWEELAVELDPPNRQTETAPVKTLGEFLKLIRGDQAGEKSKFARVGFLLSVYYGMRECCEYSKKYSFTGLLRKDNYDLKQLSTCFMDEDQLKCESGGTHQKGTGLNLWHNSHQIMITREKRVTKGPLHVRNPTTGETIPPSQSSYREEKKKNTESGEPIGKRTGVLEEGTAKGKGRDRASPEGPIATTTASGERETAGPGSHRSPGEKGPKGSGEPGPAGVSPPPNQAQTTISEFQSGDTSIGAGEPTPPSAASEATQVQKPRKEEETTGRPRDDMAELKEVPGNGPTEAENVGNNLVPQVIGGILGIVLALASAYASYRIYFRRGSRKRISQTETGKVARITYGISNPANMIRSVRGYIAVPPEKFELKKFKRSSTMGERSQSIEGSPDQDDPKGSRQLRTQDITETTIQKEPPDK</sequence>
<dbReference type="AlphaFoldDB" id="W6ZXY1"/>
<feature type="region of interest" description="Disordered" evidence="1">
    <location>
        <begin position="292"/>
        <end position="465"/>
    </location>
</feature>
<protein>
    <submittedName>
        <fullName evidence="3">Uncharacterized protein</fullName>
    </submittedName>
</protein>
<gene>
    <name evidence="3" type="ORF">C922_05489</name>
</gene>
<keyword evidence="2" id="KW-0812">Transmembrane</keyword>
<feature type="transmembrane region" description="Helical" evidence="2">
    <location>
        <begin position="475"/>
        <end position="496"/>
    </location>
</feature>
<evidence type="ECO:0000256" key="1">
    <source>
        <dbReference type="SAM" id="MobiDB-lite"/>
    </source>
</evidence>
<feature type="compositionally biased region" description="Polar residues" evidence="1">
    <location>
        <begin position="573"/>
        <end position="585"/>
    </location>
</feature>
<organism evidence="3 4">
    <name type="scientific">Plasmodium inui San Antonio 1</name>
    <dbReference type="NCBI Taxonomy" id="1237626"/>
    <lineage>
        <taxon>Eukaryota</taxon>
        <taxon>Sar</taxon>
        <taxon>Alveolata</taxon>
        <taxon>Apicomplexa</taxon>
        <taxon>Aconoidasida</taxon>
        <taxon>Haemosporida</taxon>
        <taxon>Plasmodiidae</taxon>
        <taxon>Plasmodium</taxon>
        <taxon>Plasmodium (Plasmodium)</taxon>
    </lineage>
</organism>
<feature type="compositionally biased region" description="Polar residues" evidence="1">
    <location>
        <begin position="305"/>
        <end position="318"/>
    </location>
</feature>
<evidence type="ECO:0000256" key="2">
    <source>
        <dbReference type="SAM" id="Phobius"/>
    </source>
</evidence>
<keyword evidence="2" id="KW-0472">Membrane</keyword>
<keyword evidence="4" id="KW-1185">Reference proteome</keyword>
<feature type="compositionally biased region" description="Basic and acidic residues" evidence="1">
    <location>
        <begin position="436"/>
        <end position="455"/>
    </location>
</feature>
<feature type="compositionally biased region" description="Basic and acidic residues" evidence="1">
    <location>
        <begin position="343"/>
        <end position="354"/>
    </location>
</feature>
<reference evidence="3 4" key="1">
    <citation type="submission" date="2013-02" db="EMBL/GenBank/DDBJ databases">
        <title>The Genome Sequence of Plasmodium inui San Antonio 1.</title>
        <authorList>
            <consortium name="The Broad Institute Genome Sequencing Platform"/>
            <consortium name="The Broad Institute Genome Sequencing Center for Infectious Disease"/>
            <person name="Neafsey D."/>
            <person name="Cheeseman I."/>
            <person name="Volkman S."/>
            <person name="Adams J."/>
            <person name="Walker B."/>
            <person name="Young S.K."/>
            <person name="Zeng Q."/>
            <person name="Gargeya S."/>
            <person name="Fitzgerald M."/>
            <person name="Haas B."/>
            <person name="Abouelleil A."/>
            <person name="Alvarado L."/>
            <person name="Arachchi H.M."/>
            <person name="Berlin A.M."/>
            <person name="Chapman S.B."/>
            <person name="Dewar J."/>
            <person name="Goldberg J."/>
            <person name="Griggs A."/>
            <person name="Gujja S."/>
            <person name="Hansen M."/>
            <person name="Howarth C."/>
            <person name="Imamovic A."/>
            <person name="Larimer J."/>
            <person name="McCowan C."/>
            <person name="Murphy C."/>
            <person name="Neiman D."/>
            <person name="Pearson M."/>
            <person name="Priest M."/>
            <person name="Roberts A."/>
            <person name="Saif S."/>
            <person name="Shea T."/>
            <person name="Sisk P."/>
            <person name="Sykes S."/>
            <person name="Wortman J."/>
            <person name="Nusbaum C."/>
            <person name="Birren B."/>
        </authorList>
    </citation>
    <scope>NUCLEOTIDE SEQUENCE [LARGE SCALE GENOMIC DNA]</scope>
    <source>
        <strain evidence="3 4">San Antonio 1</strain>
    </source>
</reference>
<dbReference type="RefSeq" id="XP_008819282.1">
    <property type="nucleotide sequence ID" value="XM_008821060.1"/>
</dbReference>
<accession>W6ZXY1</accession>
<dbReference type="Proteomes" id="UP000030640">
    <property type="component" value="Unassembled WGS sequence"/>
</dbReference>
<evidence type="ECO:0000313" key="3">
    <source>
        <dbReference type="EMBL" id="EUD64130.1"/>
    </source>
</evidence>
<feature type="compositionally biased region" description="Polar residues" evidence="1">
    <location>
        <begin position="549"/>
        <end position="560"/>
    </location>
</feature>
<keyword evidence="2" id="KW-1133">Transmembrane helix</keyword>
<dbReference type="EMBL" id="KI965540">
    <property type="protein sequence ID" value="EUD64130.1"/>
    <property type="molecule type" value="Genomic_DNA"/>
</dbReference>
<dbReference type="VEuPathDB" id="PlasmoDB:C922_05489"/>
<feature type="compositionally biased region" description="Basic and acidic residues" evidence="1">
    <location>
        <begin position="319"/>
        <end position="328"/>
    </location>
</feature>
<feature type="compositionally biased region" description="Polar residues" evidence="1">
    <location>
        <begin position="401"/>
        <end position="414"/>
    </location>
</feature>
<evidence type="ECO:0000313" key="4">
    <source>
        <dbReference type="Proteomes" id="UP000030640"/>
    </source>
</evidence>
<feature type="region of interest" description="Disordered" evidence="1">
    <location>
        <begin position="545"/>
        <end position="591"/>
    </location>
</feature>
<name>W6ZXY1_9APIC</name>
<proteinExistence type="predicted"/>
<dbReference type="GeneID" id="20040763"/>